<reference evidence="2" key="1">
    <citation type="journal article" date="2021" name="Proc. Natl. Acad. Sci. U.S.A.">
        <title>A Catalog of Tens of Thousands of Viruses from Human Metagenomes Reveals Hidden Associations with Chronic Diseases.</title>
        <authorList>
            <person name="Tisza M.J."/>
            <person name="Buck C.B."/>
        </authorList>
    </citation>
    <scope>NUCLEOTIDE SEQUENCE</scope>
    <source>
        <strain evidence="2">Ctgyr15</strain>
    </source>
</reference>
<dbReference type="EMBL" id="BK015815">
    <property type="protein sequence ID" value="DAE26338.1"/>
    <property type="molecule type" value="Genomic_DNA"/>
</dbReference>
<sequence length="576" mass="66509">MDAIKVNNVRELLVRKPFYELTPAGYMKHSTVSDVVPDYYDGTMPDDTMYRRIKTQADFLREYYPSAHRIMDETEYPDIWKLNPENHRWYCQKIQRTAFAFQQLIHTKHLLHLTGNDVQFELADGDDYEDEKKVEENQKLLDVFKKGWLMHDMEIRFFEAVSAYLKVAECAIVGFFDEKKKFCTRTLSYDRGDILYPHVDSLTGDLLCFARKYYDYDDEGNEKTEYVEAWDNRKFYRFKKAVKSGKVKEVMTKIARIFGIDDYTLIEEKDHGFQFVPVAYARNDNGPCWFMVQKNIEDYEEAFSYLCENNKAYAFPILTLTGDGEDISITGDDMTGSAKTIMITDTNGKAEFLNGTDASDAFATQLNKSYDLIYELSFTVKPPELKSGDLPGVAIKLLYSPALEVAMNDAQELQPFLDKILRICQFGIGTDENCVATMSGLPINAWISPYVHSNKTEQITNIATAVQNGFLSKQTASERCPDFPKTAEYERIMREKKEEDQQDLLMDMQRADNETENAIEQEKATVRINKQQGGNDINTGGGRKAGRPNRSGKKWDENRNNDVDDKNNWKHYNQTH</sequence>
<accession>A0A8S5R5D3</accession>
<feature type="compositionally biased region" description="Basic and acidic residues" evidence="1">
    <location>
        <begin position="553"/>
        <end position="568"/>
    </location>
</feature>
<protein>
    <submittedName>
        <fullName evidence="2">Portal protein</fullName>
    </submittedName>
</protein>
<dbReference type="InterPro" id="IPR021145">
    <property type="entry name" value="Portal_protein_SPP1_Gp6-like"/>
</dbReference>
<name>A0A8S5R5D3_9CAUD</name>
<evidence type="ECO:0000313" key="2">
    <source>
        <dbReference type="EMBL" id="DAE26338.1"/>
    </source>
</evidence>
<feature type="region of interest" description="Disordered" evidence="1">
    <location>
        <begin position="526"/>
        <end position="576"/>
    </location>
</feature>
<organism evidence="2">
    <name type="scientific">Myoviridae sp. ctgyr15</name>
    <dbReference type="NCBI Taxonomy" id="2827291"/>
    <lineage>
        <taxon>Viruses</taxon>
        <taxon>Duplodnaviria</taxon>
        <taxon>Heunggongvirae</taxon>
        <taxon>Uroviricota</taxon>
        <taxon>Caudoviricetes</taxon>
    </lineage>
</organism>
<feature type="compositionally biased region" description="Polar residues" evidence="1">
    <location>
        <begin position="528"/>
        <end position="538"/>
    </location>
</feature>
<evidence type="ECO:0000256" key="1">
    <source>
        <dbReference type="SAM" id="MobiDB-lite"/>
    </source>
</evidence>
<proteinExistence type="predicted"/>
<dbReference type="Pfam" id="PF05133">
    <property type="entry name" value="SPP1_portal"/>
    <property type="match status" value="1"/>
</dbReference>